<dbReference type="EMBL" id="CP039690">
    <property type="protein sequence ID" value="QCI67583.1"/>
    <property type="molecule type" value="Genomic_DNA"/>
</dbReference>
<dbReference type="OrthoDB" id="8004642at2"/>
<organism evidence="1 2">
    <name type="scientific">Phreatobacter stygius</name>
    <dbReference type="NCBI Taxonomy" id="1940610"/>
    <lineage>
        <taxon>Bacteria</taxon>
        <taxon>Pseudomonadati</taxon>
        <taxon>Pseudomonadota</taxon>
        <taxon>Alphaproteobacteria</taxon>
        <taxon>Hyphomicrobiales</taxon>
        <taxon>Phreatobacteraceae</taxon>
        <taxon>Phreatobacter</taxon>
    </lineage>
</organism>
<gene>
    <name evidence="1" type="ORF">E8M01_27170</name>
</gene>
<reference evidence="1 2" key="1">
    <citation type="submission" date="2019-04" db="EMBL/GenBank/DDBJ databases">
        <title>Phreatobacter aquaticus sp. nov.</title>
        <authorList>
            <person name="Choi A."/>
        </authorList>
    </citation>
    <scope>NUCLEOTIDE SEQUENCE [LARGE SCALE GENOMIC DNA]</scope>
    <source>
        <strain evidence="1 2">KCTC 52518</strain>
    </source>
</reference>
<proteinExistence type="predicted"/>
<protein>
    <submittedName>
        <fullName evidence="1">Uncharacterized protein</fullName>
    </submittedName>
</protein>
<dbReference type="KEGG" id="pstg:E8M01_27170"/>
<dbReference type="Proteomes" id="UP000298781">
    <property type="component" value="Chromosome"/>
</dbReference>
<name>A0A4D7BA50_9HYPH</name>
<dbReference type="AlphaFoldDB" id="A0A4D7BA50"/>
<accession>A0A4D7BA50</accession>
<evidence type="ECO:0000313" key="2">
    <source>
        <dbReference type="Proteomes" id="UP000298781"/>
    </source>
</evidence>
<keyword evidence="2" id="KW-1185">Reference proteome</keyword>
<sequence>MTRGERFVAQLPEKTYFHDRNERRGYEVTRLVAARLIDHPELVQHGRAYMERHMKTDPSQRAYYRMWQHLLRHDIGKVVRDLLEDSDKGSLLRDTQPVFYVPSAEERQAISTRPKVSLIAPVAIGRDP</sequence>
<dbReference type="RefSeq" id="WP_136963013.1">
    <property type="nucleotide sequence ID" value="NZ_CP039690.1"/>
</dbReference>
<evidence type="ECO:0000313" key="1">
    <source>
        <dbReference type="EMBL" id="QCI67583.1"/>
    </source>
</evidence>